<organism evidence="2">
    <name type="scientific">Mytilinidion resinicola</name>
    <dbReference type="NCBI Taxonomy" id="574789"/>
    <lineage>
        <taxon>Eukaryota</taxon>
        <taxon>Fungi</taxon>
        <taxon>Dikarya</taxon>
        <taxon>Ascomycota</taxon>
        <taxon>Pezizomycotina</taxon>
        <taxon>Dothideomycetes</taxon>
        <taxon>Pleosporomycetidae</taxon>
        <taxon>Mytilinidiales</taxon>
        <taxon>Mytilinidiaceae</taxon>
        <taxon>Mytilinidion</taxon>
    </lineage>
</organism>
<keyword evidence="3" id="KW-1185">Reference proteome</keyword>
<feature type="chain" id="PRO_5044629046" evidence="1">
    <location>
        <begin position="28"/>
        <end position="497"/>
    </location>
</feature>
<reference evidence="2 4" key="1">
    <citation type="journal article" date="2020" name="Stud. Mycol.">
        <title>101 Dothideomycetes genomes: a test case for predicting lifestyles and emergence of pathogens.</title>
        <authorList>
            <person name="Haridas S."/>
            <person name="Albert R."/>
            <person name="Binder M."/>
            <person name="Bloem J."/>
            <person name="Labutti K."/>
            <person name="Salamov A."/>
            <person name="Andreopoulos B."/>
            <person name="Baker S."/>
            <person name="Barry K."/>
            <person name="Bills G."/>
            <person name="Bluhm B."/>
            <person name="Cannon C."/>
            <person name="Castanera R."/>
            <person name="Culley D."/>
            <person name="Daum C."/>
            <person name="Ezra D."/>
            <person name="Gonzalez J."/>
            <person name="Henrissat B."/>
            <person name="Kuo A."/>
            <person name="Liang C."/>
            <person name="Lipzen A."/>
            <person name="Lutzoni F."/>
            <person name="Magnuson J."/>
            <person name="Mondo S."/>
            <person name="Nolan M."/>
            <person name="Ohm R."/>
            <person name="Pangilinan J."/>
            <person name="Park H.-J."/>
            <person name="Ramirez L."/>
            <person name="Alfaro M."/>
            <person name="Sun H."/>
            <person name="Tritt A."/>
            <person name="Yoshinaga Y."/>
            <person name="Zwiers L.-H."/>
            <person name="Turgeon B."/>
            <person name="Goodwin S."/>
            <person name="Spatafora J."/>
            <person name="Crous P."/>
            <person name="Grigoriev I."/>
        </authorList>
    </citation>
    <scope>NUCLEOTIDE SEQUENCE</scope>
    <source>
        <strain evidence="2 4">CBS 304.34</strain>
    </source>
</reference>
<gene>
    <name evidence="2 4" type="ORF">BDZ99DRAFT_466137</name>
</gene>
<keyword evidence="1" id="KW-0732">Signal</keyword>
<dbReference type="GeneID" id="54461592"/>
<dbReference type="EMBL" id="MU003707">
    <property type="protein sequence ID" value="KAF2806573.1"/>
    <property type="molecule type" value="Genomic_DNA"/>
</dbReference>
<evidence type="ECO:0000313" key="4">
    <source>
        <dbReference type="RefSeq" id="XP_033573537.1"/>
    </source>
</evidence>
<evidence type="ECO:0000256" key="1">
    <source>
        <dbReference type="SAM" id="SignalP"/>
    </source>
</evidence>
<protein>
    <submittedName>
        <fullName evidence="2 4">Uncharacterized protein</fullName>
    </submittedName>
</protein>
<name>A0A6A6YDH0_9PEZI</name>
<dbReference type="AlphaFoldDB" id="A0A6A6YDH0"/>
<proteinExistence type="predicted"/>
<evidence type="ECO:0000313" key="3">
    <source>
        <dbReference type="Proteomes" id="UP000504636"/>
    </source>
</evidence>
<dbReference type="RefSeq" id="XP_033573537.1">
    <property type="nucleotide sequence ID" value="XM_033720699.1"/>
</dbReference>
<accession>A0A6A6YDH0</accession>
<feature type="signal peptide" evidence="1">
    <location>
        <begin position="1"/>
        <end position="27"/>
    </location>
</feature>
<dbReference type="Proteomes" id="UP000504636">
    <property type="component" value="Unplaced"/>
</dbReference>
<sequence length="497" mass="56371">MGQIRAAFLALFIFSAIGAILLESVSGHMQTRLQLLNVHDYEFQHSDFEPNVARPHLDYERCARLHNKIVEIGWRGYNPGKDPSLRSSQTWWERYGEDAKKLPLPISVIEFLKLAELPEDDLSFTFQLRGLSHPSELWNGLQELGYEATEIVLYSSANRESQGMGLIFNHELNLAVYSPTIFDHARNEALLYPLETALMMYLSMTNAGKIAAVPEGKQEDKPYSTPWAWQYYGEMDVKFAVDEFTNLIHAIINRISPEERSNSIKEFLDPNKRSPLIDTGTLHALNMPTSFLRLFLSRAPKPPFSFVAPGLTIPTRSALSRLFASMRVFDMYSDSTFNSLLPPTLLFPSNLTLTSPPNASLSGAFLFGDPQTTLDGVTSGLYIVSQSEHYEPFTNGAKLILPFPLGANGFAKKANWQPIGSQFVLSQNYTDLYQMGSNSFIENHSIMLHQVFQSWRLMVEQGVWDVDDNGVQGGMEGWRLADDEKQWWRFKMDDALW</sequence>
<reference evidence="4" key="3">
    <citation type="submission" date="2025-04" db="UniProtKB">
        <authorList>
            <consortium name="RefSeq"/>
        </authorList>
    </citation>
    <scope>IDENTIFICATION</scope>
    <source>
        <strain evidence="4">CBS 304.34</strain>
    </source>
</reference>
<evidence type="ECO:0000313" key="2">
    <source>
        <dbReference type="EMBL" id="KAF2806573.1"/>
    </source>
</evidence>
<reference evidence="4" key="2">
    <citation type="submission" date="2020-04" db="EMBL/GenBank/DDBJ databases">
        <authorList>
            <consortium name="NCBI Genome Project"/>
        </authorList>
    </citation>
    <scope>NUCLEOTIDE SEQUENCE</scope>
    <source>
        <strain evidence="4">CBS 304.34</strain>
    </source>
</reference>
<dbReference type="OrthoDB" id="3029470at2759"/>